<dbReference type="PANTHER" id="PTHR21299:SF2">
    <property type="entry name" value="CYTIDYLATE KINASE"/>
    <property type="match status" value="1"/>
</dbReference>
<sequence>MNSTRSVAIDGPSGAGKSTIARAVSKMLGFIYVDTGALYRAIGLYALTCGADTKNPAQVVPLLKRIDVSLRFVKDEQRVILNGEDVSQRIRENAVSMAASNVSAIPEVRAFLFDLQRSIAAANNVIMDGRDIGTVVLPNADVKIFLTATPEDRAMRRCDELAAKGQTIDYETILKEIKERDYNDSHRDIAPLKKAGDAVVVDTTGYLLEDSIAEISALIKSRLGIH</sequence>
<evidence type="ECO:0000256" key="8">
    <source>
        <dbReference type="HAMAP-Rule" id="MF_00238"/>
    </source>
</evidence>
<keyword evidence="3 8" id="KW-0547">Nucleotide-binding</keyword>
<dbReference type="GO" id="GO:0005829">
    <property type="term" value="C:cytosol"/>
    <property type="evidence" value="ECO:0007669"/>
    <property type="project" value="TreeGrafter"/>
</dbReference>
<evidence type="ECO:0000256" key="3">
    <source>
        <dbReference type="ARBA" id="ARBA00022741"/>
    </source>
</evidence>
<evidence type="ECO:0000256" key="2">
    <source>
        <dbReference type="ARBA" id="ARBA00022679"/>
    </source>
</evidence>
<comment type="similarity">
    <text evidence="1 8">Belongs to the cytidylate kinase family. Type 1 subfamily.</text>
</comment>
<proteinExistence type="inferred from homology"/>
<dbReference type="Pfam" id="PF02224">
    <property type="entry name" value="Cytidylate_kin"/>
    <property type="match status" value="1"/>
</dbReference>
<dbReference type="InterPro" id="IPR003136">
    <property type="entry name" value="Cytidylate_kin"/>
</dbReference>
<dbReference type="GO" id="GO:0015949">
    <property type="term" value="P:nucleobase-containing small molecule interconversion"/>
    <property type="evidence" value="ECO:0007669"/>
    <property type="project" value="TreeGrafter"/>
</dbReference>
<dbReference type="AlphaFoldDB" id="A0A1H0AGF7"/>
<dbReference type="HAMAP" id="MF_00238">
    <property type="entry name" value="Cytidyl_kinase_type1"/>
    <property type="match status" value="1"/>
</dbReference>
<dbReference type="SUPFAM" id="SSF52540">
    <property type="entry name" value="P-loop containing nucleoside triphosphate hydrolases"/>
    <property type="match status" value="1"/>
</dbReference>
<dbReference type="GO" id="GO:0036431">
    <property type="term" value="F:dCMP kinase activity"/>
    <property type="evidence" value="ECO:0007669"/>
    <property type="project" value="InterPro"/>
</dbReference>
<evidence type="ECO:0000256" key="7">
    <source>
        <dbReference type="ARBA" id="ARBA00048478"/>
    </source>
</evidence>
<dbReference type="Proteomes" id="UP000199182">
    <property type="component" value="Unassembled WGS sequence"/>
</dbReference>
<dbReference type="CDD" id="cd02020">
    <property type="entry name" value="CMPK"/>
    <property type="match status" value="1"/>
</dbReference>
<organism evidence="10 11">
    <name type="scientific">Acetanaerobacterium elongatum</name>
    <dbReference type="NCBI Taxonomy" id="258515"/>
    <lineage>
        <taxon>Bacteria</taxon>
        <taxon>Bacillati</taxon>
        <taxon>Bacillota</taxon>
        <taxon>Clostridia</taxon>
        <taxon>Eubacteriales</taxon>
        <taxon>Oscillospiraceae</taxon>
        <taxon>Acetanaerobacterium</taxon>
    </lineage>
</organism>
<dbReference type="EMBL" id="FNID01000016">
    <property type="protein sequence ID" value="SDN32123.1"/>
    <property type="molecule type" value="Genomic_DNA"/>
</dbReference>
<dbReference type="Gene3D" id="3.40.50.300">
    <property type="entry name" value="P-loop containing nucleotide triphosphate hydrolases"/>
    <property type="match status" value="1"/>
</dbReference>
<evidence type="ECO:0000256" key="5">
    <source>
        <dbReference type="ARBA" id="ARBA00022840"/>
    </source>
</evidence>
<comment type="catalytic activity">
    <reaction evidence="6 8">
        <text>dCMP + ATP = dCDP + ADP</text>
        <dbReference type="Rhea" id="RHEA:25094"/>
        <dbReference type="ChEBI" id="CHEBI:30616"/>
        <dbReference type="ChEBI" id="CHEBI:57566"/>
        <dbReference type="ChEBI" id="CHEBI:58593"/>
        <dbReference type="ChEBI" id="CHEBI:456216"/>
        <dbReference type="EC" id="2.7.4.25"/>
    </reaction>
</comment>
<protein>
    <recommendedName>
        <fullName evidence="8">Cytidylate kinase</fullName>
        <shortName evidence="8">CK</shortName>
        <ecNumber evidence="8">2.7.4.25</ecNumber>
    </recommendedName>
    <alternativeName>
        <fullName evidence="8">Cytidine monophosphate kinase</fullName>
        <shortName evidence="8">CMP kinase</shortName>
    </alternativeName>
</protein>
<accession>A0A1H0AGF7</accession>
<evidence type="ECO:0000256" key="1">
    <source>
        <dbReference type="ARBA" id="ARBA00009427"/>
    </source>
</evidence>
<dbReference type="GO" id="GO:0036430">
    <property type="term" value="F:CMP kinase activity"/>
    <property type="evidence" value="ECO:0007669"/>
    <property type="project" value="RHEA"/>
</dbReference>
<feature type="domain" description="Cytidylate kinase" evidence="9">
    <location>
        <begin position="7"/>
        <end position="220"/>
    </location>
</feature>
<reference evidence="10 11" key="1">
    <citation type="submission" date="2016-10" db="EMBL/GenBank/DDBJ databases">
        <authorList>
            <person name="de Groot N.N."/>
        </authorList>
    </citation>
    <scope>NUCLEOTIDE SEQUENCE [LARGE SCALE GENOMIC DNA]</scope>
    <source>
        <strain evidence="10 11">CGMCC 1.5012</strain>
    </source>
</reference>
<dbReference type="InterPro" id="IPR011994">
    <property type="entry name" value="Cytidylate_kinase_dom"/>
</dbReference>
<dbReference type="GO" id="GO:0005524">
    <property type="term" value="F:ATP binding"/>
    <property type="evidence" value="ECO:0007669"/>
    <property type="project" value="UniProtKB-UniRule"/>
</dbReference>
<dbReference type="NCBIfam" id="TIGR00017">
    <property type="entry name" value="cmk"/>
    <property type="match status" value="1"/>
</dbReference>
<dbReference type="RefSeq" id="WP_092640057.1">
    <property type="nucleotide sequence ID" value="NZ_FNID01000016.1"/>
</dbReference>
<comment type="subcellular location">
    <subcellularLocation>
        <location evidence="8">Cytoplasm</location>
    </subcellularLocation>
</comment>
<dbReference type="EC" id="2.7.4.25" evidence="8"/>
<keyword evidence="2 8" id="KW-0808">Transferase</keyword>
<name>A0A1H0AGF7_9FIRM</name>
<dbReference type="PANTHER" id="PTHR21299">
    <property type="entry name" value="CYTIDYLATE KINASE/PANTOATE-BETA-ALANINE LIGASE"/>
    <property type="match status" value="1"/>
</dbReference>
<evidence type="ECO:0000313" key="10">
    <source>
        <dbReference type="EMBL" id="SDN32123.1"/>
    </source>
</evidence>
<evidence type="ECO:0000256" key="4">
    <source>
        <dbReference type="ARBA" id="ARBA00022777"/>
    </source>
</evidence>
<dbReference type="STRING" id="258515.SAMN05192585_1169"/>
<keyword evidence="11" id="KW-1185">Reference proteome</keyword>
<dbReference type="InterPro" id="IPR027417">
    <property type="entry name" value="P-loop_NTPase"/>
</dbReference>
<keyword evidence="5 8" id="KW-0067">ATP-binding</keyword>
<keyword evidence="8" id="KW-0963">Cytoplasm</keyword>
<comment type="catalytic activity">
    <reaction evidence="7 8">
        <text>CMP + ATP = CDP + ADP</text>
        <dbReference type="Rhea" id="RHEA:11600"/>
        <dbReference type="ChEBI" id="CHEBI:30616"/>
        <dbReference type="ChEBI" id="CHEBI:58069"/>
        <dbReference type="ChEBI" id="CHEBI:60377"/>
        <dbReference type="ChEBI" id="CHEBI:456216"/>
        <dbReference type="EC" id="2.7.4.25"/>
    </reaction>
</comment>
<dbReference type="OrthoDB" id="9807434at2"/>
<feature type="binding site" evidence="8">
    <location>
        <begin position="11"/>
        <end position="19"/>
    </location>
    <ligand>
        <name>ATP</name>
        <dbReference type="ChEBI" id="CHEBI:30616"/>
    </ligand>
</feature>
<gene>
    <name evidence="8" type="primary">cmk</name>
    <name evidence="10" type="ORF">SAMN05192585_1169</name>
</gene>
<evidence type="ECO:0000259" key="9">
    <source>
        <dbReference type="Pfam" id="PF02224"/>
    </source>
</evidence>
<keyword evidence="4 8" id="KW-0418">Kinase</keyword>
<evidence type="ECO:0000256" key="6">
    <source>
        <dbReference type="ARBA" id="ARBA00047615"/>
    </source>
</evidence>
<evidence type="ECO:0000313" key="11">
    <source>
        <dbReference type="Proteomes" id="UP000199182"/>
    </source>
</evidence>
<dbReference type="GO" id="GO:0006220">
    <property type="term" value="P:pyrimidine nucleotide metabolic process"/>
    <property type="evidence" value="ECO:0007669"/>
    <property type="project" value="UniProtKB-UniRule"/>
</dbReference>